<keyword evidence="2" id="KW-1003">Cell membrane</keyword>
<dbReference type="SUPFAM" id="SSF81321">
    <property type="entry name" value="Family A G protein-coupled receptor-like"/>
    <property type="match status" value="1"/>
</dbReference>
<comment type="subcellular location">
    <subcellularLocation>
        <location evidence="1">Cell membrane</location>
        <topology evidence="1">Multi-pass membrane protein</topology>
    </subcellularLocation>
</comment>
<comment type="caution">
    <text evidence="12">The sequence shown here is derived from an EMBL/GenBank/DDBJ whole genome shotgun (WGS) entry which is preliminary data.</text>
</comment>
<evidence type="ECO:0000256" key="7">
    <source>
        <dbReference type="ARBA" id="ARBA00023170"/>
    </source>
</evidence>
<sequence>MEQSVSSKLQDEVYLTNDSRIISDSKLFLGLTVAGFALSLITTVGNTVLLVTTFKESRRLLDKPAHMLITNLCVSDLVIGLLAGNLASVLALYHYQSWLIPAKLDLVVRFVLIFLLFVRSGTIVTLSFDRYFVVAHTFTYTWMITKSKYKIAIAFMWAVGFILSSLQLTSIPEKIVIILYTHTHVSVPAVLLTVIYFNVSRVLMKRKRHLRNVGLTNKQVWDNQRRMAVTTFLVLTLFYGTVLPEFIVVHLRYFCQPCAQSSTFKKLEVIFAGLLFLKSAANPFVYAWRVSKYRRAFKACFAFNLQRIALRPNPWQHNNRVTTGTTVQAISLKTFQRN</sequence>
<evidence type="ECO:0000256" key="4">
    <source>
        <dbReference type="ARBA" id="ARBA00022989"/>
    </source>
</evidence>
<evidence type="ECO:0000256" key="8">
    <source>
        <dbReference type="ARBA" id="ARBA00023180"/>
    </source>
</evidence>
<dbReference type="GO" id="GO:0004930">
    <property type="term" value="F:G protein-coupled receptor activity"/>
    <property type="evidence" value="ECO:0007669"/>
    <property type="project" value="UniProtKB-KW"/>
</dbReference>
<dbReference type="PRINTS" id="PR00237">
    <property type="entry name" value="GPCRRHODOPSN"/>
</dbReference>
<feature type="transmembrane region" description="Helical" evidence="10">
    <location>
        <begin position="107"/>
        <end position="128"/>
    </location>
</feature>
<keyword evidence="13" id="KW-1185">Reference proteome</keyword>
<evidence type="ECO:0000256" key="6">
    <source>
        <dbReference type="ARBA" id="ARBA00023136"/>
    </source>
</evidence>
<evidence type="ECO:0000256" key="1">
    <source>
        <dbReference type="ARBA" id="ARBA00004651"/>
    </source>
</evidence>
<dbReference type="PANTHER" id="PTHR24246">
    <property type="entry name" value="OLFACTORY RECEPTOR AND ADENOSINE RECEPTOR"/>
    <property type="match status" value="1"/>
</dbReference>
<dbReference type="Proteomes" id="UP000275408">
    <property type="component" value="Unassembled WGS sequence"/>
</dbReference>
<feature type="transmembrane region" description="Helical" evidence="10">
    <location>
        <begin position="149"/>
        <end position="169"/>
    </location>
</feature>
<evidence type="ECO:0000313" key="13">
    <source>
        <dbReference type="Proteomes" id="UP000275408"/>
    </source>
</evidence>
<keyword evidence="9" id="KW-0807">Transducer</keyword>
<reference evidence="12 13" key="1">
    <citation type="journal article" date="2018" name="Sci. Rep.">
        <title>Comparative analysis of the Pocillopora damicornis genome highlights role of immune system in coral evolution.</title>
        <authorList>
            <person name="Cunning R."/>
            <person name="Bay R.A."/>
            <person name="Gillette P."/>
            <person name="Baker A.C."/>
            <person name="Traylor-Knowles N."/>
        </authorList>
    </citation>
    <scope>NUCLEOTIDE SEQUENCE [LARGE SCALE GENOMIC DNA]</scope>
    <source>
        <strain evidence="12">RSMAS</strain>
        <tissue evidence="12">Whole animal</tissue>
    </source>
</reference>
<keyword evidence="3 10" id="KW-0812">Transmembrane</keyword>
<evidence type="ECO:0000256" key="10">
    <source>
        <dbReference type="SAM" id="Phobius"/>
    </source>
</evidence>
<feature type="transmembrane region" description="Helical" evidence="10">
    <location>
        <begin position="27"/>
        <end position="51"/>
    </location>
</feature>
<dbReference type="SMART" id="SM01381">
    <property type="entry name" value="7TM_GPCR_Srsx"/>
    <property type="match status" value="1"/>
</dbReference>
<dbReference type="Gene3D" id="1.20.1070.10">
    <property type="entry name" value="Rhodopsin 7-helix transmembrane proteins"/>
    <property type="match status" value="1"/>
</dbReference>
<evidence type="ECO:0000256" key="3">
    <source>
        <dbReference type="ARBA" id="ARBA00022692"/>
    </source>
</evidence>
<dbReference type="PANTHER" id="PTHR24246:SF27">
    <property type="entry name" value="ADENOSINE RECEPTOR, ISOFORM A"/>
    <property type="match status" value="1"/>
</dbReference>
<evidence type="ECO:0000256" key="2">
    <source>
        <dbReference type="ARBA" id="ARBA00022475"/>
    </source>
</evidence>
<dbReference type="GO" id="GO:0005886">
    <property type="term" value="C:plasma membrane"/>
    <property type="evidence" value="ECO:0007669"/>
    <property type="project" value="UniProtKB-SubCell"/>
</dbReference>
<feature type="transmembrane region" description="Helical" evidence="10">
    <location>
        <begin position="72"/>
        <end position="95"/>
    </location>
</feature>
<keyword evidence="5" id="KW-0297">G-protein coupled receptor</keyword>
<dbReference type="InterPro" id="IPR017452">
    <property type="entry name" value="GPCR_Rhodpsn_7TM"/>
</dbReference>
<feature type="transmembrane region" description="Helical" evidence="10">
    <location>
        <begin position="227"/>
        <end position="249"/>
    </location>
</feature>
<dbReference type="EMBL" id="RCHS01001119">
    <property type="protein sequence ID" value="RMX55125.1"/>
    <property type="molecule type" value="Genomic_DNA"/>
</dbReference>
<dbReference type="AlphaFoldDB" id="A0A3M6UNA8"/>
<feature type="transmembrane region" description="Helical" evidence="10">
    <location>
        <begin position="175"/>
        <end position="199"/>
    </location>
</feature>
<keyword evidence="8" id="KW-0325">Glycoprotein</keyword>
<protein>
    <recommendedName>
        <fullName evidence="11">G-protein coupled receptors family 1 profile domain-containing protein</fullName>
    </recommendedName>
</protein>
<dbReference type="CDD" id="cd00637">
    <property type="entry name" value="7tm_classA_rhodopsin-like"/>
    <property type="match status" value="1"/>
</dbReference>
<evidence type="ECO:0000259" key="11">
    <source>
        <dbReference type="PROSITE" id="PS50262"/>
    </source>
</evidence>
<keyword evidence="6 10" id="KW-0472">Membrane</keyword>
<evidence type="ECO:0000313" key="12">
    <source>
        <dbReference type="EMBL" id="RMX55125.1"/>
    </source>
</evidence>
<keyword evidence="7" id="KW-0675">Receptor</keyword>
<keyword evidence="4 10" id="KW-1133">Transmembrane helix</keyword>
<name>A0A3M6UNA8_POCDA</name>
<accession>A0A3M6UNA8</accession>
<proteinExistence type="predicted"/>
<dbReference type="PROSITE" id="PS50262">
    <property type="entry name" value="G_PROTEIN_RECEP_F1_2"/>
    <property type="match status" value="1"/>
</dbReference>
<gene>
    <name evidence="12" type="ORF">pdam_00007443</name>
</gene>
<organism evidence="12 13">
    <name type="scientific">Pocillopora damicornis</name>
    <name type="common">Cauliflower coral</name>
    <name type="synonym">Millepora damicornis</name>
    <dbReference type="NCBI Taxonomy" id="46731"/>
    <lineage>
        <taxon>Eukaryota</taxon>
        <taxon>Metazoa</taxon>
        <taxon>Cnidaria</taxon>
        <taxon>Anthozoa</taxon>
        <taxon>Hexacorallia</taxon>
        <taxon>Scleractinia</taxon>
        <taxon>Astrocoeniina</taxon>
        <taxon>Pocilloporidae</taxon>
        <taxon>Pocillopora</taxon>
    </lineage>
</organism>
<feature type="transmembrane region" description="Helical" evidence="10">
    <location>
        <begin position="269"/>
        <end position="288"/>
    </location>
</feature>
<evidence type="ECO:0000256" key="5">
    <source>
        <dbReference type="ARBA" id="ARBA00023040"/>
    </source>
</evidence>
<dbReference type="InterPro" id="IPR000276">
    <property type="entry name" value="GPCR_Rhodpsn"/>
</dbReference>
<feature type="domain" description="G-protein coupled receptors family 1 profile" evidence="11">
    <location>
        <begin position="45"/>
        <end position="286"/>
    </location>
</feature>
<evidence type="ECO:0000256" key="9">
    <source>
        <dbReference type="ARBA" id="ARBA00023224"/>
    </source>
</evidence>
<dbReference type="OrthoDB" id="9444602at2759"/>
<dbReference type="Pfam" id="PF00001">
    <property type="entry name" value="7tm_1"/>
    <property type="match status" value="2"/>
</dbReference>